<dbReference type="Gene3D" id="1.20.120.520">
    <property type="entry name" value="nmb1532 protein domain like"/>
    <property type="match status" value="1"/>
</dbReference>
<protein>
    <submittedName>
        <fullName evidence="4">Hemerythrin HHE cation binding domain protein</fullName>
    </submittedName>
</protein>
<dbReference type="InterPro" id="IPR012312">
    <property type="entry name" value="Hemerythrin-like"/>
</dbReference>
<evidence type="ECO:0000259" key="3">
    <source>
        <dbReference type="Pfam" id="PF08984"/>
    </source>
</evidence>
<evidence type="ECO:0000313" key="4">
    <source>
        <dbReference type="EMBL" id="EEX76625.1"/>
    </source>
</evidence>
<dbReference type="eggNOG" id="COG2461">
    <property type="taxonomic scope" value="Bacteria"/>
</dbReference>
<proteinExistence type="predicted"/>
<dbReference type="Pfam" id="PF01814">
    <property type="entry name" value="Hemerythrin"/>
    <property type="match status" value="1"/>
</dbReference>
<evidence type="ECO:0000313" key="5">
    <source>
        <dbReference type="Proteomes" id="UP000003505"/>
    </source>
</evidence>
<evidence type="ECO:0000259" key="2">
    <source>
        <dbReference type="Pfam" id="PF04282"/>
    </source>
</evidence>
<dbReference type="GO" id="GO:0005886">
    <property type="term" value="C:plasma membrane"/>
    <property type="evidence" value="ECO:0007669"/>
    <property type="project" value="TreeGrafter"/>
</dbReference>
<gene>
    <name evidence="4" type="ORF">SELSPUOL_01954</name>
</gene>
<dbReference type="InterPro" id="IPR007380">
    <property type="entry name" value="DUF438"/>
</dbReference>
<dbReference type="PANTHER" id="PTHR39966">
    <property type="entry name" value="BLL2471 PROTEIN-RELATED"/>
    <property type="match status" value="1"/>
</dbReference>
<dbReference type="Pfam" id="PF04282">
    <property type="entry name" value="DUF438"/>
    <property type="match status" value="1"/>
</dbReference>
<dbReference type="InterPro" id="IPR038062">
    <property type="entry name" value="ScdA-like_N_sf"/>
</dbReference>
<accession>C9LWU9</accession>
<feature type="domain" description="Hemerythrin-like" evidence="1">
    <location>
        <begin position="226"/>
        <end position="343"/>
    </location>
</feature>
<dbReference type="Gene3D" id="1.10.3910.10">
    <property type="entry name" value="SP0561-like"/>
    <property type="match status" value="1"/>
</dbReference>
<dbReference type="AlphaFoldDB" id="C9LWU9"/>
<sequence>MTAMRNAFRFGTGEIDMKKELDFNKTVAELVEEFPEFQQAMAEIGFKEITNPMVLNVMGRVMTVPKGVAIKGMKLEDVVRELEARGFTIKQDEAAAAHACGSCGTHEPHPHVHGEDGCGCTHAAAATGATDGEATGRAAVLKGFLERLSAGESLETVRKDFIKDFASVSAEEISAAEQQLIEGGTPIHEVQKLCDVHSALFHGHIGGTTPAADAAPEVQDLPDGHPLTVLNLENKGLSELLDRLSAALEASDMPGLSRGLGELHAIYSHYGKKESLLMTLLYRYGVTGPSGVMWGVDDEIKAELRALMKSLGDGIGGEEERYSAFFQRIRDMIYKEEKILFPLTLRFFSEEDWLMIYRDMPEFGVAFIKDAPKWAEGDAYVAKAEAKERKMIASGKVRLSTGEIGCKELEAILNLLPVDITYIDKDEMLRFFSNPGQVFARPRIALGSKVYNCHPANIVPIIEQLVADFKAKKRDRMEIYRYIKGKPVGVRYLAIYDENGEYTGAVELVEDFSEALAQFGEKK</sequence>
<name>C9LWU9_SELS3</name>
<comment type="caution">
    <text evidence="4">The sequence shown here is derived from an EMBL/GenBank/DDBJ whole genome shotgun (WGS) entry which is preliminary data.</text>
</comment>
<feature type="domain" description="DUF438" evidence="2">
    <location>
        <begin position="141"/>
        <end position="205"/>
    </location>
</feature>
<dbReference type="PANTHER" id="PTHR39966:SF3">
    <property type="entry name" value="DUF438 DOMAIN-CONTAINING PROTEIN"/>
    <property type="match status" value="1"/>
</dbReference>
<dbReference type="Pfam" id="PF08984">
    <property type="entry name" value="DUF1858"/>
    <property type="match status" value="1"/>
</dbReference>
<dbReference type="SUPFAM" id="SSF140683">
    <property type="entry name" value="SP0561-like"/>
    <property type="match status" value="1"/>
</dbReference>
<dbReference type="Pfam" id="PF13596">
    <property type="entry name" value="PAS_10"/>
    <property type="match status" value="1"/>
</dbReference>
<reference evidence="4 5" key="1">
    <citation type="submission" date="2009-09" db="EMBL/GenBank/DDBJ databases">
        <authorList>
            <person name="Weinstock G."/>
            <person name="Sodergren E."/>
            <person name="Clifton S."/>
            <person name="Fulton L."/>
            <person name="Fulton B."/>
            <person name="Courtney L."/>
            <person name="Fronick C."/>
            <person name="Harrison M."/>
            <person name="Strong C."/>
            <person name="Farmer C."/>
            <person name="Delahaunty K."/>
            <person name="Markovic C."/>
            <person name="Hall O."/>
            <person name="Minx P."/>
            <person name="Tomlinson C."/>
            <person name="Mitreva M."/>
            <person name="Nelson J."/>
            <person name="Hou S."/>
            <person name="Wollam A."/>
            <person name="Pepin K.H."/>
            <person name="Johnson M."/>
            <person name="Bhonagiri V."/>
            <person name="Nash W.E."/>
            <person name="Warren W."/>
            <person name="Chinwalla A."/>
            <person name="Mardis E.R."/>
            <person name="Wilson R.K."/>
        </authorList>
    </citation>
    <scope>NUCLEOTIDE SEQUENCE [LARGE SCALE GENOMIC DNA]</scope>
    <source>
        <strain evidence="5">ATCC 35185 / DSM 20758 / VPI D19B-28</strain>
    </source>
</reference>
<organism evidence="4 5">
    <name type="scientific">Selenomonas sputigena (strain ATCC 35185 / DSM 20758 / CCUG 44933 / VPI D19B-28)</name>
    <dbReference type="NCBI Taxonomy" id="546271"/>
    <lineage>
        <taxon>Bacteria</taxon>
        <taxon>Bacillati</taxon>
        <taxon>Bacillota</taxon>
        <taxon>Negativicutes</taxon>
        <taxon>Selenomonadales</taxon>
        <taxon>Selenomonadaceae</taxon>
        <taxon>Selenomonas</taxon>
    </lineage>
</organism>
<evidence type="ECO:0000259" key="1">
    <source>
        <dbReference type="Pfam" id="PF01814"/>
    </source>
</evidence>
<dbReference type="EMBL" id="ACKP02000046">
    <property type="protein sequence ID" value="EEX76625.1"/>
    <property type="molecule type" value="Genomic_DNA"/>
</dbReference>
<dbReference type="Proteomes" id="UP000003505">
    <property type="component" value="Unassembled WGS sequence"/>
</dbReference>
<dbReference type="InterPro" id="IPR015077">
    <property type="entry name" value="DUF1858"/>
</dbReference>
<feature type="domain" description="DUF1858" evidence="3">
    <location>
        <begin position="22"/>
        <end position="78"/>
    </location>
</feature>